<dbReference type="Gene3D" id="1.20.1050.10">
    <property type="match status" value="1"/>
</dbReference>
<dbReference type="SUPFAM" id="SSF47616">
    <property type="entry name" value="GST C-terminal domain-like"/>
    <property type="match status" value="1"/>
</dbReference>
<keyword evidence="4" id="KW-1185">Reference proteome</keyword>
<sequence length="198" mass="21849">MYQLYYLKDACSLATHVVLLELGQEISIINKQESEDFNSLNPTGTVPVLVHDAKVMTEGAAIMLHILNTHKSPLFPEEKHARLQAVQDIMFANATMHPAYSKLFFIAQHIRDPKAKLMAFTAAANSINQLWAVVEQQLADKPFLGGDAPSAADIMLSVYSRWSGSFPIDILFGERTRSMLSAVQAMPSFQTAIKAQAA</sequence>
<dbReference type="Gene3D" id="3.40.30.10">
    <property type="entry name" value="Glutaredoxin"/>
    <property type="match status" value="1"/>
</dbReference>
<dbReference type="PROSITE" id="PS50405">
    <property type="entry name" value="GST_CTER"/>
    <property type="match status" value="1"/>
</dbReference>
<feature type="domain" description="GST C-terminal" evidence="2">
    <location>
        <begin position="78"/>
        <end position="198"/>
    </location>
</feature>
<dbReference type="SFLD" id="SFLDS00019">
    <property type="entry name" value="Glutathione_Transferase_(cytos"/>
    <property type="match status" value="1"/>
</dbReference>
<evidence type="ECO:0000313" key="4">
    <source>
        <dbReference type="Proteomes" id="UP000001982"/>
    </source>
</evidence>
<dbReference type="SUPFAM" id="SSF52833">
    <property type="entry name" value="Thioredoxin-like"/>
    <property type="match status" value="1"/>
</dbReference>
<dbReference type="Pfam" id="PF13409">
    <property type="entry name" value="GST_N_2"/>
    <property type="match status" value="1"/>
</dbReference>
<dbReference type="Pfam" id="PF13410">
    <property type="entry name" value="GST_C_2"/>
    <property type="match status" value="1"/>
</dbReference>
<dbReference type="InterPro" id="IPR004045">
    <property type="entry name" value="Glutathione_S-Trfase_N"/>
</dbReference>
<dbReference type="AlphaFoldDB" id="Q12R72"/>
<protein>
    <submittedName>
        <fullName evidence="3">Glutathione S-transferase-like protein</fullName>
    </submittedName>
</protein>
<dbReference type="RefSeq" id="WP_011495219.1">
    <property type="nucleotide sequence ID" value="NC_007954.1"/>
</dbReference>
<dbReference type="InterPro" id="IPR036282">
    <property type="entry name" value="Glutathione-S-Trfase_C_sf"/>
</dbReference>
<name>Q12R72_SHEDO</name>
<evidence type="ECO:0000313" key="3">
    <source>
        <dbReference type="EMBL" id="ABE54054.1"/>
    </source>
</evidence>
<dbReference type="OrthoDB" id="6258999at2"/>
<gene>
    <name evidence="3" type="ordered locus">Sden_0764</name>
</gene>
<dbReference type="CDD" id="cd03057">
    <property type="entry name" value="GST_N_Beta"/>
    <property type="match status" value="1"/>
</dbReference>
<dbReference type="InterPro" id="IPR040079">
    <property type="entry name" value="Glutathione_S-Trfase"/>
</dbReference>
<dbReference type="PROSITE" id="PS50404">
    <property type="entry name" value="GST_NTER"/>
    <property type="match status" value="1"/>
</dbReference>
<dbReference type="Proteomes" id="UP000001982">
    <property type="component" value="Chromosome"/>
</dbReference>
<dbReference type="InterPro" id="IPR036249">
    <property type="entry name" value="Thioredoxin-like_sf"/>
</dbReference>
<dbReference type="InterPro" id="IPR010987">
    <property type="entry name" value="Glutathione-S-Trfase_C-like"/>
</dbReference>
<dbReference type="HOGENOM" id="CLU_011226_6_1_6"/>
<reference evidence="3 4" key="1">
    <citation type="submission" date="2006-03" db="EMBL/GenBank/DDBJ databases">
        <title>Complete sequence of Shewanella denitrificans OS217.</title>
        <authorList>
            <consortium name="US DOE Joint Genome Institute"/>
            <person name="Copeland A."/>
            <person name="Lucas S."/>
            <person name="Lapidus A."/>
            <person name="Barry K."/>
            <person name="Detter J.C."/>
            <person name="Glavina del Rio T."/>
            <person name="Hammon N."/>
            <person name="Israni S."/>
            <person name="Dalin E."/>
            <person name="Tice H."/>
            <person name="Pitluck S."/>
            <person name="Brettin T."/>
            <person name="Bruce D."/>
            <person name="Han C."/>
            <person name="Tapia R."/>
            <person name="Gilna P."/>
            <person name="Kiss H."/>
            <person name="Schmutz J."/>
            <person name="Larimer F."/>
            <person name="Land M."/>
            <person name="Hauser L."/>
            <person name="Kyrpides N."/>
            <person name="Lykidis A."/>
            <person name="Richardson P."/>
        </authorList>
    </citation>
    <scope>NUCLEOTIDE SEQUENCE [LARGE SCALE GENOMIC DNA]</scope>
    <source>
        <strain evidence="4">OS217 / ATCC BAA-1090 / DSM 15013</strain>
    </source>
</reference>
<dbReference type="KEGG" id="sdn:Sden_0764"/>
<dbReference type="EMBL" id="CP000302">
    <property type="protein sequence ID" value="ABE54054.1"/>
    <property type="molecule type" value="Genomic_DNA"/>
</dbReference>
<proteinExistence type="predicted"/>
<dbReference type="PANTHER" id="PTHR44051:SF8">
    <property type="entry name" value="GLUTATHIONE S-TRANSFERASE GSTA"/>
    <property type="match status" value="1"/>
</dbReference>
<evidence type="ECO:0000259" key="2">
    <source>
        <dbReference type="PROSITE" id="PS50405"/>
    </source>
</evidence>
<evidence type="ECO:0000259" key="1">
    <source>
        <dbReference type="PROSITE" id="PS50404"/>
    </source>
</evidence>
<keyword evidence="3" id="KW-0808">Transferase</keyword>
<dbReference type="PANTHER" id="PTHR44051">
    <property type="entry name" value="GLUTATHIONE S-TRANSFERASE-RELATED"/>
    <property type="match status" value="1"/>
</dbReference>
<dbReference type="SFLD" id="SFLDG00358">
    <property type="entry name" value="Main_(cytGST)"/>
    <property type="match status" value="1"/>
</dbReference>
<dbReference type="GO" id="GO:0016740">
    <property type="term" value="F:transferase activity"/>
    <property type="evidence" value="ECO:0007669"/>
    <property type="project" value="UniProtKB-KW"/>
</dbReference>
<dbReference type="STRING" id="318161.Sden_0764"/>
<feature type="domain" description="GST N-terminal" evidence="1">
    <location>
        <begin position="1"/>
        <end position="74"/>
    </location>
</feature>
<organism evidence="3 4">
    <name type="scientific">Shewanella denitrificans (strain OS217 / ATCC BAA-1090 / DSM 15013)</name>
    <dbReference type="NCBI Taxonomy" id="318161"/>
    <lineage>
        <taxon>Bacteria</taxon>
        <taxon>Pseudomonadati</taxon>
        <taxon>Pseudomonadota</taxon>
        <taxon>Gammaproteobacteria</taxon>
        <taxon>Alteromonadales</taxon>
        <taxon>Shewanellaceae</taxon>
        <taxon>Shewanella</taxon>
    </lineage>
</organism>
<accession>Q12R72</accession>
<dbReference type="eggNOG" id="COG0625">
    <property type="taxonomic scope" value="Bacteria"/>
</dbReference>